<dbReference type="FunFam" id="1.10.1070.11:FF:000022">
    <property type="entry name" value="Phosphatidylinositol 4-kinase stt4"/>
    <property type="match status" value="1"/>
</dbReference>
<keyword evidence="4" id="KW-0808">Transferase</keyword>
<dbReference type="InterPro" id="IPR000403">
    <property type="entry name" value="PI3/4_kinase_cat_dom"/>
</dbReference>
<dbReference type="FunFam" id="3.30.1010.10:FF:000014">
    <property type="entry name" value="Phosphatidylinositol 4-kinase STT4"/>
    <property type="match status" value="1"/>
</dbReference>
<keyword evidence="7" id="KW-0067">ATP-binding</keyword>
<dbReference type="InterPro" id="IPR042236">
    <property type="entry name" value="PI3K_accessory_sf"/>
</dbReference>
<dbReference type="GO" id="GO:0046854">
    <property type="term" value="P:phosphatidylinositol phosphate biosynthetic process"/>
    <property type="evidence" value="ECO:0007669"/>
    <property type="project" value="InterPro"/>
</dbReference>
<dbReference type="Pfam" id="PF00454">
    <property type="entry name" value="PI3_PI4_kinase"/>
    <property type="match status" value="1"/>
</dbReference>
<evidence type="ECO:0000256" key="6">
    <source>
        <dbReference type="ARBA" id="ARBA00022777"/>
    </source>
</evidence>
<dbReference type="Gene3D" id="3.30.1010.10">
    <property type="entry name" value="Phosphatidylinositol 3-kinase Catalytic Subunit, Chain A, domain 4"/>
    <property type="match status" value="1"/>
</dbReference>
<evidence type="ECO:0000256" key="3">
    <source>
        <dbReference type="ARBA" id="ARBA00012169"/>
    </source>
</evidence>
<evidence type="ECO:0000256" key="7">
    <source>
        <dbReference type="ARBA" id="ARBA00022840"/>
    </source>
</evidence>
<protein>
    <recommendedName>
        <fullName evidence="3">1-phosphatidylinositol 4-kinase</fullName>
        <ecNumber evidence="3">2.7.1.67</ecNumber>
    </recommendedName>
</protein>
<dbReference type="PROSITE" id="PS00915">
    <property type="entry name" value="PI3_4_KINASE_1"/>
    <property type="match status" value="1"/>
</dbReference>
<dbReference type="EC" id="2.7.1.67" evidence="3"/>
<evidence type="ECO:0000259" key="8">
    <source>
        <dbReference type="PROSITE" id="PS50290"/>
    </source>
</evidence>
<dbReference type="SUPFAM" id="SSF48371">
    <property type="entry name" value="ARM repeat"/>
    <property type="match status" value="1"/>
</dbReference>
<keyword evidence="6" id="KW-0418">Kinase</keyword>
<dbReference type="EMBL" id="FO082049">
    <property type="protein sequence ID" value="CCE83827.1"/>
    <property type="molecule type" value="Genomic_DNA"/>
</dbReference>
<feature type="domain" description="PI3K/PI4K catalytic" evidence="8">
    <location>
        <begin position="1615"/>
        <end position="1878"/>
    </location>
</feature>
<organism evidence="11 12">
    <name type="scientific">Pichia sorbitophila (strain ATCC MYA-4447 / BCRC 22081 / CBS 7064 / NBRC 10061 / NRRL Y-12695)</name>
    <name type="common">Hybrid yeast</name>
    <dbReference type="NCBI Taxonomy" id="559304"/>
    <lineage>
        <taxon>Eukaryota</taxon>
        <taxon>Fungi</taxon>
        <taxon>Dikarya</taxon>
        <taxon>Ascomycota</taxon>
        <taxon>Saccharomycotina</taxon>
        <taxon>Pichiomycetes</taxon>
        <taxon>Debaryomycetaceae</taxon>
        <taxon>Millerozyma</taxon>
    </lineage>
</organism>
<dbReference type="SMART" id="SM00145">
    <property type="entry name" value="PI3Ka"/>
    <property type="match status" value="1"/>
</dbReference>
<reference evidence="12" key="2">
    <citation type="journal article" date="2012" name="G3 (Bethesda)">
        <title>Pichia sorbitophila, an interspecies yeast hybrid reveals early steps of genome resolution following polyploidization.</title>
        <authorList>
            <person name="Leh Louis V."/>
            <person name="Despons L."/>
            <person name="Friedrich A."/>
            <person name="Martin T."/>
            <person name="Durrens P."/>
            <person name="Casaregola S."/>
            <person name="Neuveglise C."/>
            <person name="Fairhead C."/>
            <person name="Marck C."/>
            <person name="Cruz J.A."/>
            <person name="Straub M.L."/>
            <person name="Kugler V."/>
            <person name="Sacerdot C."/>
            <person name="Uzunov Z."/>
            <person name="Thierry A."/>
            <person name="Weiss S."/>
            <person name="Bleykasten C."/>
            <person name="De Montigny J."/>
            <person name="Jacques N."/>
            <person name="Jung P."/>
            <person name="Lemaire M."/>
            <person name="Mallet S."/>
            <person name="Morel G."/>
            <person name="Richard G.F."/>
            <person name="Sarkar A."/>
            <person name="Savel G."/>
            <person name="Schacherer J."/>
            <person name="Seret M.L."/>
            <person name="Talla E."/>
            <person name="Samson G."/>
            <person name="Jubin C."/>
            <person name="Poulain J."/>
            <person name="Vacherie B."/>
            <person name="Barbe V."/>
            <person name="Pelletier E."/>
            <person name="Sherman D.J."/>
            <person name="Westhof E."/>
            <person name="Weissenbach J."/>
            <person name="Baret P.V."/>
            <person name="Wincker P."/>
            <person name="Gaillardin C."/>
            <person name="Dujon B."/>
            <person name="Souciet J.L."/>
        </authorList>
    </citation>
    <scope>NUCLEOTIDE SEQUENCE [LARGE SCALE GENOMIC DNA]</scope>
    <source>
        <strain evidence="12">ATCC MYA-4447 / BCRC 22081 / CBS 7064 / NBRC 10061 / NRRL Y-12695</strain>
    </source>
</reference>
<keyword evidence="5" id="KW-0547">Nucleotide-binding</keyword>
<dbReference type="InterPro" id="IPR015433">
    <property type="entry name" value="PI3/4_kinase"/>
</dbReference>
<dbReference type="Proteomes" id="UP000005222">
    <property type="component" value="Chromosome K"/>
</dbReference>
<gene>
    <name evidence="11" type="primary">Piso0_004417</name>
    <name evidence="10" type="ORF">GNLVRS01_PISO0K16422g</name>
    <name evidence="11" type="ORF">GNLVRS01_PISO0L16423g</name>
</gene>
<dbReference type="EMBL" id="FO082048">
    <property type="protein sequence ID" value="CCE84858.1"/>
    <property type="molecule type" value="Genomic_DNA"/>
</dbReference>
<dbReference type="Gene3D" id="1.10.1070.11">
    <property type="entry name" value="Phosphatidylinositol 3-/4-kinase, catalytic domain"/>
    <property type="match status" value="1"/>
</dbReference>
<dbReference type="Proteomes" id="UP000005222">
    <property type="component" value="Chromosome L"/>
</dbReference>
<dbReference type="PROSITE" id="PS00916">
    <property type="entry name" value="PI3_4_KINASE_2"/>
    <property type="match status" value="1"/>
</dbReference>
<evidence type="ECO:0000313" key="11">
    <source>
        <dbReference type="EMBL" id="CCE84858.1"/>
    </source>
</evidence>
<name>G8Y5E7_PICSO</name>
<proteinExistence type="inferred from homology"/>
<dbReference type="GO" id="GO:0005524">
    <property type="term" value="F:ATP binding"/>
    <property type="evidence" value="ECO:0007669"/>
    <property type="project" value="UniProtKB-KW"/>
</dbReference>
<evidence type="ECO:0000313" key="12">
    <source>
        <dbReference type="Proteomes" id="UP000005222"/>
    </source>
</evidence>
<dbReference type="InterPro" id="IPR001263">
    <property type="entry name" value="PI3K_accessory_dom"/>
</dbReference>
<dbReference type="SMART" id="SM00146">
    <property type="entry name" value="PI3Kc"/>
    <property type="match status" value="1"/>
</dbReference>
<keyword evidence="12" id="KW-1185">Reference proteome</keyword>
<dbReference type="HOGENOM" id="CLU_000893_1_1_1"/>
<evidence type="ECO:0000259" key="9">
    <source>
        <dbReference type="PROSITE" id="PS51545"/>
    </source>
</evidence>
<dbReference type="FunCoup" id="G8Y5E7">
    <property type="interactions" value="1447"/>
</dbReference>
<comment type="catalytic activity">
    <reaction evidence="1">
        <text>a 1,2-diacyl-sn-glycero-3-phospho-(1D-myo-inositol) + ATP = a 1,2-diacyl-sn-glycero-3-phospho-(1D-myo-inositol 4-phosphate) + ADP + H(+)</text>
        <dbReference type="Rhea" id="RHEA:19877"/>
        <dbReference type="ChEBI" id="CHEBI:15378"/>
        <dbReference type="ChEBI" id="CHEBI:30616"/>
        <dbReference type="ChEBI" id="CHEBI:57880"/>
        <dbReference type="ChEBI" id="CHEBI:58178"/>
        <dbReference type="ChEBI" id="CHEBI:456216"/>
        <dbReference type="EC" id="2.7.1.67"/>
    </reaction>
</comment>
<dbReference type="PANTHER" id="PTHR10048:SF15">
    <property type="entry name" value="PHOSPHATIDYLINOSITOL 4-KINASE ALPHA"/>
    <property type="match status" value="1"/>
</dbReference>
<reference evidence="11" key="1">
    <citation type="submission" date="2011-10" db="EMBL/GenBank/DDBJ databases">
        <authorList>
            <person name="Genoscope - CEA"/>
        </authorList>
    </citation>
    <scope>NUCLEOTIDE SEQUENCE</scope>
</reference>
<dbReference type="GO" id="GO:0004430">
    <property type="term" value="F:1-phosphatidylinositol 4-kinase activity"/>
    <property type="evidence" value="ECO:0007669"/>
    <property type="project" value="UniProtKB-EC"/>
</dbReference>
<dbReference type="Gene3D" id="1.25.40.70">
    <property type="entry name" value="Phosphatidylinositol 3-kinase, accessory domain (PIK)"/>
    <property type="match status" value="1"/>
</dbReference>
<sequence>MDYFGLAVPSIREIALRKLAKNSVQTIKEIHDNKAGEEHDNFSKLLSYVRTENVTVPEKEINIKKYEALCALGDAAPYVKDKKKALVLLEELQGHLHELENSRFGPMVVKQTDGGQKWHILAQKLTYGIAHLGSSFDYAFAADVLRTFDVFLKNLFSREFDSSLYFILLGFIDGLVLHPRILVYNPDALSLFCELYNKTHNHDFLSKMEQFTSGSGNGSNDFLNFLRRDFSSEVSPIVYIERVSKLMCAMISSLTDCGKTSLLNYLLKESVKDVKRGEKRELEDAPSINIPDFHLTVVKTLSKLAIENMDTLDKGQSYIVYSSFERLKKGYLAKSHNIEVIGSGLYFDVVDMHDVNAILKSCYAIEDSMLDRTLGSRALELGSLLVYKNSNAISSLTRAFSSLLSNPKLEKEYCQEASKTFGLACKLMSADVVITSIYAFSNILFVGNDGLQAKNSIKRSIQLAKTENFTIKESHSNISANNSINFGSHLNGNANFSRNGELGKTVNKEESKIISKNAITAIVEIVQVCGDETVSTLAVTILSQRATQLDSNIGKIALRGVVSCAPYLPEQEFIIITKLLNNLSLDALEKKSENVSNALLKARVELSRNIKENRALFMLHLKGILQVIISRGDVQALEHHRSHNEISVVGDQIGIFLEPLAELLPNYAAGEKPLEITDIEIVNLFRNIWFNMVVHGYSTNSNNAKKYNEILKRIAYNTPPLASELNWDRTETSLELNTVLKRGSSNHNVKDHRHIIGDILDLQRISYPKLMFLSATVFLESLRVKTGNCSKILYYYSDPSLKTSGVEKYIDPIATRIVSDFLVSVNNRKLASFDLDHIAEQLTTMLSFCCYRLNDLQEVALKCCDILITRIPSSLTRQRSLFTLFDLLTVLFQSIIDAEEHQYEPTTSYITKRTGISISLSDSYEWRKQTFSKLYDISKKWMQILLFKCSVDVKTLIQSYVSYFDDFQPDDEIQFGVSFALETAGSLSGTKRELAGISEKFSQNINTLPKFVSELGWRNRYITNVVQNGEIYNECPLQTIEKFRIRALKLEESLRDNKNKVKDDEVINFLGECAGVALISDENIAELTRYMTSIPFVAFKSRIMSAAVDTWLAFMKDRPDASVLLLSEVAKKWETSIQMKDGLFSRSHDLSYPEFSYMEYSPSDQKSVYRIANAVGMSFEPHLRIIQLFASHFEATLYQSNSLLMLITKFVESGLRAIPFASLHPYARSSRFELIRFSFDVLNYHIKLSTKKVNALVKLIIEAVLSWFYKRHFYPFGPNILKVKAEYNLLQEVLRLIVRTDVGSDRTLRQKKELAIHFLTDEVTHISVWLNPLKPPHVKTSKMGVSVSLDTLKVAYGIDPVLAINLQRRYNVKDGDSALQRLITHDPLPSIWYPEAVQYYTGVDDVGQEPSYYLLFWEPLSPIDAIRMFLPPLGSNSYVLQYTMRSIEHHDVNLTFFYVPQIVQCLRFDAKGYVERFIIETAKTSQLFAHQIIWNILANSYKDEEGTDPDELKPVFDRIQEKMLKEFSKRDLNFYKKEFAFFNEVTEISGKLKPYIKKSKAEKKLKIDQEIAKIEVQEGVYLPSNPDGVVVDINRKSGKPLQSHAKAPFMASFKIRKDVTDINDSGEPVKYLVEKWQSAIFKVGDDCRQDVLALQLISIFRTIWANAGLDLYVFPYRVTATAPGCGVIDVLPNSVSRDMLGREAVNGLYEYFTTKFGPESSPEFQKARNNFIKSLAGYSIISYLLQFKDRHNGNIMYNSEGRILHVDFGFCFDIVPGGVKFEAAPFKLTHEMVMVLGGSANTQAFQWFEELCVKGFLACRPYMETIVRAVTPMLSSGLPCFKPATIRKLRSRFVPTKSDRDASLFMRSLVRKSMESIYTKGYDEFQRLTNGIPY</sequence>
<evidence type="ECO:0000313" key="10">
    <source>
        <dbReference type="EMBL" id="CCE83827.1"/>
    </source>
</evidence>
<dbReference type="Pfam" id="PF19274">
    <property type="entry name" value="PI4K_N"/>
    <property type="match status" value="1"/>
</dbReference>
<dbReference type="GO" id="GO:0048015">
    <property type="term" value="P:phosphatidylinositol-mediated signaling"/>
    <property type="evidence" value="ECO:0007669"/>
    <property type="project" value="TreeGrafter"/>
</dbReference>
<dbReference type="PROSITE" id="PS50290">
    <property type="entry name" value="PI3_4_KINASE_3"/>
    <property type="match status" value="1"/>
</dbReference>
<dbReference type="PROSITE" id="PS51545">
    <property type="entry name" value="PIK_HELICAL"/>
    <property type="match status" value="1"/>
</dbReference>
<dbReference type="GO" id="GO:0005886">
    <property type="term" value="C:plasma membrane"/>
    <property type="evidence" value="ECO:0007669"/>
    <property type="project" value="TreeGrafter"/>
</dbReference>
<accession>G8Y5E7</accession>
<dbReference type="FunFam" id="1.25.40.70:FF:000011">
    <property type="entry name" value="Phosphatidylinositol 4-kinase alpha"/>
    <property type="match status" value="1"/>
</dbReference>
<dbReference type="InterPro" id="IPR011009">
    <property type="entry name" value="Kinase-like_dom_sf"/>
</dbReference>
<comment type="similarity">
    <text evidence="2">Belongs to the PI3/PI4-kinase family. Type III PI4K subfamily.</text>
</comment>
<dbReference type="OrthoDB" id="10264149at2759"/>
<dbReference type="STRING" id="559304.G8Y5E7"/>
<dbReference type="CDD" id="cd05167">
    <property type="entry name" value="PI4Kc_III_alpha"/>
    <property type="match status" value="1"/>
</dbReference>
<dbReference type="GO" id="GO:0005737">
    <property type="term" value="C:cytoplasm"/>
    <property type="evidence" value="ECO:0007669"/>
    <property type="project" value="TreeGrafter"/>
</dbReference>
<dbReference type="InterPro" id="IPR045495">
    <property type="entry name" value="PI4K_N"/>
</dbReference>
<evidence type="ECO:0000256" key="1">
    <source>
        <dbReference type="ARBA" id="ARBA00001686"/>
    </source>
</evidence>
<dbReference type="PANTHER" id="PTHR10048">
    <property type="entry name" value="PHOSPHATIDYLINOSITOL KINASE"/>
    <property type="match status" value="1"/>
</dbReference>
<dbReference type="Pfam" id="PF00613">
    <property type="entry name" value="PI3Ka"/>
    <property type="match status" value="1"/>
</dbReference>
<dbReference type="InterPro" id="IPR016024">
    <property type="entry name" value="ARM-type_fold"/>
</dbReference>
<dbReference type="SUPFAM" id="SSF56112">
    <property type="entry name" value="Protein kinase-like (PK-like)"/>
    <property type="match status" value="1"/>
</dbReference>
<feature type="domain" description="PIK helical" evidence="9">
    <location>
        <begin position="1338"/>
        <end position="1522"/>
    </location>
</feature>
<evidence type="ECO:0000256" key="2">
    <source>
        <dbReference type="ARBA" id="ARBA00006209"/>
    </source>
</evidence>
<evidence type="ECO:0000256" key="5">
    <source>
        <dbReference type="ARBA" id="ARBA00022741"/>
    </source>
</evidence>
<dbReference type="InterPro" id="IPR018936">
    <property type="entry name" value="PI3/4_kinase_CS"/>
</dbReference>
<evidence type="ECO:0000256" key="4">
    <source>
        <dbReference type="ARBA" id="ARBA00022679"/>
    </source>
</evidence>
<dbReference type="InterPro" id="IPR036940">
    <property type="entry name" value="PI3/4_kinase_cat_sf"/>
</dbReference>
<dbReference type="InParanoid" id="G8Y5E7"/>
<dbReference type="eggNOG" id="KOG0902">
    <property type="taxonomic scope" value="Eukaryota"/>
</dbReference>